<organism evidence="1 2">
    <name type="scientific">Haematococcus lacustris</name>
    <name type="common">Green alga</name>
    <name type="synonym">Haematococcus pluvialis</name>
    <dbReference type="NCBI Taxonomy" id="44745"/>
    <lineage>
        <taxon>Eukaryota</taxon>
        <taxon>Viridiplantae</taxon>
        <taxon>Chlorophyta</taxon>
        <taxon>core chlorophytes</taxon>
        <taxon>Chlorophyceae</taxon>
        <taxon>CS clade</taxon>
        <taxon>Chlamydomonadales</taxon>
        <taxon>Haematococcaceae</taxon>
        <taxon>Haematococcus</taxon>
    </lineage>
</organism>
<protein>
    <recommendedName>
        <fullName evidence="3">Protein kinase domain-containing protein</fullName>
    </recommendedName>
</protein>
<evidence type="ECO:0008006" key="3">
    <source>
        <dbReference type="Google" id="ProtNLM"/>
    </source>
</evidence>
<gene>
    <name evidence="1" type="ORF">HaLaN_01433</name>
</gene>
<name>A0A699YL85_HAELA</name>
<comment type="caution">
    <text evidence="1">The sequence shown here is derived from an EMBL/GenBank/DDBJ whole genome shotgun (WGS) entry which is preliminary data.</text>
</comment>
<dbReference type="EMBL" id="BLLF01000054">
    <property type="protein sequence ID" value="GFH06749.1"/>
    <property type="molecule type" value="Genomic_DNA"/>
</dbReference>
<sequence>MQRASGHMHACPSHMLADNNACCSDLYSHIVPVAGRMDHVADFGLSRLVKEHQAESPLGQPCSVWGTPAYVSTSSQPTCLMQPWRHSLLGAGCTQCFALALHALYGCMATAGCRCARTVCCIQPPASRALWRCP</sequence>
<accession>A0A699YL85</accession>
<reference evidence="1 2" key="1">
    <citation type="submission" date="2020-02" db="EMBL/GenBank/DDBJ databases">
        <title>Draft genome sequence of Haematococcus lacustris strain NIES-144.</title>
        <authorList>
            <person name="Morimoto D."/>
            <person name="Nakagawa S."/>
            <person name="Yoshida T."/>
            <person name="Sawayama S."/>
        </authorList>
    </citation>
    <scope>NUCLEOTIDE SEQUENCE [LARGE SCALE GENOMIC DNA]</scope>
    <source>
        <strain evidence="1 2">NIES-144</strain>
    </source>
</reference>
<dbReference type="Proteomes" id="UP000485058">
    <property type="component" value="Unassembled WGS sequence"/>
</dbReference>
<proteinExistence type="predicted"/>
<evidence type="ECO:0000313" key="1">
    <source>
        <dbReference type="EMBL" id="GFH06749.1"/>
    </source>
</evidence>
<keyword evidence="2" id="KW-1185">Reference proteome</keyword>
<evidence type="ECO:0000313" key="2">
    <source>
        <dbReference type="Proteomes" id="UP000485058"/>
    </source>
</evidence>
<dbReference type="AlphaFoldDB" id="A0A699YL85"/>